<accession>A0A0E3SBA8</accession>
<dbReference type="KEGG" id="mhor:MSHOH_2606"/>
<dbReference type="EMBL" id="CP009516">
    <property type="protein sequence ID" value="AKB79089.1"/>
    <property type="molecule type" value="Genomic_DNA"/>
</dbReference>
<gene>
    <name evidence="1" type="ORF">MSHOH_2606</name>
</gene>
<proteinExistence type="predicted"/>
<organism evidence="1 2">
    <name type="scientific">Methanosarcina horonobensis HB-1 = JCM 15518</name>
    <dbReference type="NCBI Taxonomy" id="1434110"/>
    <lineage>
        <taxon>Archaea</taxon>
        <taxon>Methanobacteriati</taxon>
        <taxon>Methanobacteriota</taxon>
        <taxon>Stenosarchaea group</taxon>
        <taxon>Methanomicrobia</taxon>
        <taxon>Methanosarcinales</taxon>
        <taxon>Methanosarcinaceae</taxon>
        <taxon>Methanosarcina</taxon>
    </lineage>
</organism>
<protein>
    <submittedName>
        <fullName evidence="1">Uncharacterized protein</fullName>
    </submittedName>
</protein>
<sequence>MEKFLIQTIDMHGLDLSNTINTAVEKYLQEKQYLMPETLETLGSCSVLEKQILENGINAIAEHITTQNMHMLVSRIKESVPQS</sequence>
<reference evidence="1 2" key="1">
    <citation type="submission" date="2014-07" db="EMBL/GenBank/DDBJ databases">
        <title>Methanogenic archaea and the global carbon cycle.</title>
        <authorList>
            <person name="Henriksen J.R."/>
            <person name="Luke J."/>
            <person name="Reinhart S."/>
            <person name="Benedict M.N."/>
            <person name="Youngblut N.D."/>
            <person name="Metcalf M.E."/>
            <person name="Whitaker R.J."/>
            <person name="Metcalf W.W."/>
        </authorList>
    </citation>
    <scope>NUCLEOTIDE SEQUENCE [LARGE SCALE GENOMIC DNA]</scope>
    <source>
        <strain evidence="1 2">HB-1</strain>
    </source>
</reference>
<dbReference type="HOGENOM" id="CLU_174514_0_0_2"/>
<dbReference type="PATRIC" id="fig|1434110.4.peg.3351"/>
<name>A0A0E3SBA8_9EURY</name>
<dbReference type="Proteomes" id="UP000033101">
    <property type="component" value="Chromosome"/>
</dbReference>
<evidence type="ECO:0000313" key="1">
    <source>
        <dbReference type="EMBL" id="AKB79089.1"/>
    </source>
</evidence>
<dbReference type="AlphaFoldDB" id="A0A0E3SBA8"/>
<keyword evidence="2" id="KW-1185">Reference proteome</keyword>
<evidence type="ECO:0000313" key="2">
    <source>
        <dbReference type="Proteomes" id="UP000033101"/>
    </source>
</evidence>